<reference evidence="1" key="1">
    <citation type="journal article" date="2019" name="bioRxiv">
        <title>The Genome of the Zebra Mussel, Dreissena polymorpha: A Resource for Invasive Species Research.</title>
        <authorList>
            <person name="McCartney M.A."/>
            <person name="Auch B."/>
            <person name="Kono T."/>
            <person name="Mallez S."/>
            <person name="Zhang Y."/>
            <person name="Obille A."/>
            <person name="Becker A."/>
            <person name="Abrahante J.E."/>
            <person name="Garbe J."/>
            <person name="Badalamenti J.P."/>
            <person name="Herman A."/>
            <person name="Mangelson H."/>
            <person name="Liachko I."/>
            <person name="Sullivan S."/>
            <person name="Sone E.D."/>
            <person name="Koren S."/>
            <person name="Silverstein K.A.T."/>
            <person name="Beckman K.B."/>
            <person name="Gohl D.M."/>
        </authorList>
    </citation>
    <scope>NUCLEOTIDE SEQUENCE</scope>
    <source>
        <strain evidence="1">Duluth1</strain>
        <tissue evidence="1">Whole animal</tissue>
    </source>
</reference>
<sequence length="79" mass="9398">MTLTLSPTTSMKSCSHWPNKFLGGRRKNNPWVTTEIMDLCYKRRELRHEKYTSLDSRTQYQKENREVKTKMKEAKVGCN</sequence>
<reference evidence="1" key="2">
    <citation type="submission" date="2020-11" db="EMBL/GenBank/DDBJ databases">
        <authorList>
            <person name="McCartney M.A."/>
            <person name="Auch B."/>
            <person name="Kono T."/>
            <person name="Mallez S."/>
            <person name="Becker A."/>
            <person name="Gohl D.M."/>
            <person name="Silverstein K.A.T."/>
            <person name="Koren S."/>
            <person name="Bechman K.B."/>
            <person name="Herman A."/>
            <person name="Abrahante J.E."/>
            <person name="Garbe J."/>
        </authorList>
    </citation>
    <scope>NUCLEOTIDE SEQUENCE</scope>
    <source>
        <strain evidence="1">Duluth1</strain>
        <tissue evidence="1">Whole animal</tissue>
    </source>
</reference>
<keyword evidence="2" id="KW-1185">Reference proteome</keyword>
<name>A0A9D4BTA6_DREPO</name>
<dbReference type="Proteomes" id="UP000828390">
    <property type="component" value="Unassembled WGS sequence"/>
</dbReference>
<organism evidence="1 2">
    <name type="scientific">Dreissena polymorpha</name>
    <name type="common">Zebra mussel</name>
    <name type="synonym">Mytilus polymorpha</name>
    <dbReference type="NCBI Taxonomy" id="45954"/>
    <lineage>
        <taxon>Eukaryota</taxon>
        <taxon>Metazoa</taxon>
        <taxon>Spiralia</taxon>
        <taxon>Lophotrochozoa</taxon>
        <taxon>Mollusca</taxon>
        <taxon>Bivalvia</taxon>
        <taxon>Autobranchia</taxon>
        <taxon>Heteroconchia</taxon>
        <taxon>Euheterodonta</taxon>
        <taxon>Imparidentia</taxon>
        <taxon>Neoheterodontei</taxon>
        <taxon>Myida</taxon>
        <taxon>Dreissenoidea</taxon>
        <taxon>Dreissenidae</taxon>
        <taxon>Dreissena</taxon>
    </lineage>
</organism>
<evidence type="ECO:0000313" key="1">
    <source>
        <dbReference type="EMBL" id="KAH3707597.1"/>
    </source>
</evidence>
<comment type="caution">
    <text evidence="1">The sequence shown here is derived from an EMBL/GenBank/DDBJ whole genome shotgun (WGS) entry which is preliminary data.</text>
</comment>
<gene>
    <name evidence="1" type="ORF">DPMN_067007</name>
</gene>
<proteinExistence type="predicted"/>
<dbReference type="EMBL" id="JAIWYP010000014">
    <property type="protein sequence ID" value="KAH3707597.1"/>
    <property type="molecule type" value="Genomic_DNA"/>
</dbReference>
<protein>
    <submittedName>
        <fullName evidence="1">Uncharacterized protein</fullName>
    </submittedName>
</protein>
<evidence type="ECO:0000313" key="2">
    <source>
        <dbReference type="Proteomes" id="UP000828390"/>
    </source>
</evidence>
<dbReference type="AlphaFoldDB" id="A0A9D4BTA6"/>
<accession>A0A9D4BTA6</accession>